<protein>
    <recommendedName>
        <fullName evidence="2">DNA ligase (ATP)</fullName>
        <ecNumber evidence="2">6.5.1.1</ecNumber>
    </recommendedName>
</protein>
<dbReference type="InterPro" id="IPR012309">
    <property type="entry name" value="DNA_ligase_ATP-dep_C"/>
</dbReference>
<dbReference type="Pfam" id="PF04679">
    <property type="entry name" value="DNA_ligase_A_C"/>
    <property type="match status" value="1"/>
</dbReference>
<dbReference type="Gene3D" id="3.30.470.30">
    <property type="entry name" value="DNA ligase/mRNA capping enzyme"/>
    <property type="match status" value="1"/>
</dbReference>
<dbReference type="SUPFAM" id="SSF56091">
    <property type="entry name" value="DNA ligase/mRNA capping enzyme, catalytic domain"/>
    <property type="match status" value="1"/>
</dbReference>
<sequence>MELPPLKPIVPMEPVRSETIPQTGNWAVQIKWDGVRVLTYFDGQNVRMFNRKLNERTLHYPEIADIRSYCDADSVVLDGEVIALGADGRPSFHQVMRRDGMRRMEKVLRLREEVPVSYMIFDIIHYNGEWIQRRTFAERSELLEHIIKPNAHIQRVVSHDDAAALFAVMRQHGMEGIVMKNIESPYLIGEKKNYWLKIKNYRDLVAVIGGFTVREGRVNALLLGQYDGQAGLRYIGHAGTAKFTYSEWKELEHRLRTMTKQECPFFNKPRRTPFTYWTTPQITVKVRFAEWTEGATLRQPSIQGIADVPSEECNFGE</sequence>
<dbReference type="CDD" id="cd07971">
    <property type="entry name" value="OBF_DNA_ligase_LigD"/>
    <property type="match status" value="1"/>
</dbReference>
<evidence type="ECO:0000256" key="4">
    <source>
        <dbReference type="ARBA" id="ARBA00034003"/>
    </source>
</evidence>
<comment type="similarity">
    <text evidence="1">Belongs to the ATP-dependent DNA ligase family.</text>
</comment>
<dbReference type="PROSITE" id="PS00697">
    <property type="entry name" value="DNA_LIGASE_A1"/>
    <property type="match status" value="1"/>
</dbReference>
<accession>A0ABU5ZHY0</accession>
<dbReference type="Proteomes" id="UP001310386">
    <property type="component" value="Unassembled WGS sequence"/>
</dbReference>
<evidence type="ECO:0000259" key="5">
    <source>
        <dbReference type="PROSITE" id="PS50160"/>
    </source>
</evidence>
<keyword evidence="3 6" id="KW-0436">Ligase</keyword>
<reference evidence="6" key="1">
    <citation type="submission" date="2023-12" db="EMBL/GenBank/DDBJ databases">
        <title>Fervidustalea candida gen. nov., sp. nov., a novel member of the family Paenibacillaceae isolated from a geothermal area.</title>
        <authorList>
            <person name="Li W.-J."/>
            <person name="Jiao J.-Y."/>
            <person name="Chen Y."/>
        </authorList>
    </citation>
    <scope>NUCLEOTIDE SEQUENCE</scope>
    <source>
        <strain evidence="6">SYSU GA230002</strain>
    </source>
</reference>
<dbReference type="CDD" id="cd07906">
    <property type="entry name" value="Adenylation_DNA_ligase_LigD_LigC"/>
    <property type="match status" value="1"/>
</dbReference>
<dbReference type="PANTHER" id="PTHR45674:SF4">
    <property type="entry name" value="DNA LIGASE 1"/>
    <property type="match status" value="1"/>
</dbReference>
<name>A0ABU5ZHY0_9BACL</name>
<dbReference type="PANTHER" id="PTHR45674">
    <property type="entry name" value="DNA LIGASE 1/3 FAMILY MEMBER"/>
    <property type="match status" value="1"/>
</dbReference>
<dbReference type="InterPro" id="IPR012340">
    <property type="entry name" value="NA-bd_OB-fold"/>
</dbReference>
<comment type="catalytic activity">
    <reaction evidence="4">
        <text>ATP + (deoxyribonucleotide)n-3'-hydroxyl + 5'-phospho-(deoxyribonucleotide)m = (deoxyribonucleotide)n+m + AMP + diphosphate.</text>
        <dbReference type="EC" id="6.5.1.1"/>
    </reaction>
</comment>
<dbReference type="InterPro" id="IPR016059">
    <property type="entry name" value="DNA_ligase_ATP-dep_CS"/>
</dbReference>
<dbReference type="PROSITE" id="PS50160">
    <property type="entry name" value="DNA_LIGASE_A3"/>
    <property type="match status" value="1"/>
</dbReference>
<dbReference type="RefSeq" id="WP_371753010.1">
    <property type="nucleotide sequence ID" value="NZ_JAYJLD010000004.1"/>
</dbReference>
<dbReference type="GO" id="GO:0016874">
    <property type="term" value="F:ligase activity"/>
    <property type="evidence" value="ECO:0007669"/>
    <property type="project" value="UniProtKB-KW"/>
</dbReference>
<dbReference type="InterPro" id="IPR050191">
    <property type="entry name" value="ATP-dep_DNA_ligase"/>
</dbReference>
<evidence type="ECO:0000313" key="6">
    <source>
        <dbReference type="EMBL" id="MEB3100896.1"/>
    </source>
</evidence>
<dbReference type="Pfam" id="PF01068">
    <property type="entry name" value="DNA_ligase_A_M"/>
    <property type="match status" value="1"/>
</dbReference>
<dbReference type="EC" id="6.5.1.1" evidence="2"/>
<evidence type="ECO:0000256" key="3">
    <source>
        <dbReference type="ARBA" id="ARBA00022598"/>
    </source>
</evidence>
<proteinExistence type="inferred from homology"/>
<dbReference type="EMBL" id="JAYJLD010000004">
    <property type="protein sequence ID" value="MEB3100896.1"/>
    <property type="molecule type" value="Genomic_DNA"/>
</dbReference>
<evidence type="ECO:0000256" key="1">
    <source>
        <dbReference type="ARBA" id="ARBA00007572"/>
    </source>
</evidence>
<dbReference type="SUPFAM" id="SSF50249">
    <property type="entry name" value="Nucleic acid-binding proteins"/>
    <property type="match status" value="1"/>
</dbReference>
<keyword evidence="7" id="KW-1185">Reference proteome</keyword>
<dbReference type="Gene3D" id="2.40.50.140">
    <property type="entry name" value="Nucleic acid-binding proteins"/>
    <property type="match status" value="1"/>
</dbReference>
<feature type="domain" description="ATP-dependent DNA ligase family profile" evidence="5">
    <location>
        <begin position="109"/>
        <end position="233"/>
    </location>
</feature>
<gene>
    <name evidence="6" type="ORF">VF724_04395</name>
</gene>
<dbReference type="Gene3D" id="3.30.1490.70">
    <property type="match status" value="1"/>
</dbReference>
<evidence type="ECO:0000313" key="7">
    <source>
        <dbReference type="Proteomes" id="UP001310386"/>
    </source>
</evidence>
<comment type="caution">
    <text evidence="6">The sequence shown here is derived from an EMBL/GenBank/DDBJ whole genome shotgun (WGS) entry which is preliminary data.</text>
</comment>
<dbReference type="InterPro" id="IPR012310">
    <property type="entry name" value="DNA_ligase_ATP-dep_cent"/>
</dbReference>
<evidence type="ECO:0000256" key="2">
    <source>
        <dbReference type="ARBA" id="ARBA00012727"/>
    </source>
</evidence>
<organism evidence="6 7">
    <name type="scientific">Ferviditalea candida</name>
    <dbReference type="NCBI Taxonomy" id="3108399"/>
    <lineage>
        <taxon>Bacteria</taxon>
        <taxon>Bacillati</taxon>
        <taxon>Bacillota</taxon>
        <taxon>Bacilli</taxon>
        <taxon>Bacillales</taxon>
        <taxon>Paenibacillaceae</taxon>
        <taxon>Ferviditalea</taxon>
    </lineage>
</organism>